<dbReference type="PANTHER" id="PTHR21600:SF44">
    <property type="entry name" value="RIBOSOMAL LARGE SUBUNIT PSEUDOURIDINE SYNTHASE D"/>
    <property type="match status" value="1"/>
</dbReference>
<dbReference type="KEGG" id="hoh:Hoch_6830"/>
<dbReference type="eggNOG" id="COG0564">
    <property type="taxonomic scope" value="Bacteria"/>
</dbReference>
<sequence>MSIRARTVRFEVADEDVGKRLDQLLAARVPELSRRMARTLLDIGGVFVDRTRVKVASRKLRPGQSVEVHLGGALERATKEVGKEARKRDSRALPRFKIVFEDRDLVVVDKPAGLLSAPTPESDLGNLAALLRERRERVYVVHRIDLQTSGLLVFAKTRRANQHLSERFREHQIERAYTAVVAGAPVEDTFTIDLPLRGRRATTHLQVLQRIGERAAVLDARLETGRTHQIRLHCLQRGYPVLGDPQYGERMSDELTPPRMALHARVLGFEHPRSGEARRFESELPADLGDWLAGLSATSNAAP</sequence>
<evidence type="ECO:0000256" key="3">
    <source>
        <dbReference type="PIRSR" id="PIRSR606225-1"/>
    </source>
</evidence>
<dbReference type="InterPro" id="IPR036986">
    <property type="entry name" value="S4_RNA-bd_sf"/>
</dbReference>
<dbReference type="CDD" id="cd02869">
    <property type="entry name" value="PseudoU_synth_RluA_like"/>
    <property type="match status" value="1"/>
</dbReference>
<evidence type="ECO:0000256" key="1">
    <source>
        <dbReference type="ARBA" id="ARBA00010876"/>
    </source>
</evidence>
<evidence type="ECO:0000256" key="5">
    <source>
        <dbReference type="RuleBase" id="RU362028"/>
    </source>
</evidence>
<dbReference type="Gene3D" id="3.10.290.10">
    <property type="entry name" value="RNA-binding S4 domain"/>
    <property type="match status" value="1"/>
</dbReference>
<dbReference type="EC" id="5.4.99.-" evidence="5"/>
<dbReference type="PROSITE" id="PS50889">
    <property type="entry name" value="S4"/>
    <property type="match status" value="1"/>
</dbReference>
<dbReference type="Pfam" id="PF01479">
    <property type="entry name" value="S4"/>
    <property type="match status" value="1"/>
</dbReference>
<keyword evidence="4" id="KW-0694">RNA-binding</keyword>
<dbReference type="SUPFAM" id="SSF55120">
    <property type="entry name" value="Pseudouridine synthase"/>
    <property type="match status" value="1"/>
</dbReference>
<comment type="function">
    <text evidence="5">Responsible for synthesis of pseudouridine from uracil.</text>
</comment>
<protein>
    <recommendedName>
        <fullName evidence="5">Pseudouridine synthase</fullName>
        <ecNumber evidence="5">5.4.99.-</ecNumber>
    </recommendedName>
</protein>
<evidence type="ECO:0000256" key="4">
    <source>
        <dbReference type="PROSITE-ProRule" id="PRU00182"/>
    </source>
</evidence>
<dbReference type="Gene3D" id="3.30.2350.10">
    <property type="entry name" value="Pseudouridine synthase"/>
    <property type="match status" value="1"/>
</dbReference>
<dbReference type="InterPro" id="IPR050188">
    <property type="entry name" value="RluA_PseudoU_synthase"/>
</dbReference>
<dbReference type="RefSeq" id="WP_012831886.1">
    <property type="nucleotide sequence ID" value="NC_013440.1"/>
</dbReference>
<dbReference type="HOGENOM" id="CLU_016902_4_4_7"/>
<accession>D0LUH1</accession>
<dbReference type="PROSITE" id="PS01129">
    <property type="entry name" value="PSI_RLU"/>
    <property type="match status" value="1"/>
</dbReference>
<dbReference type="STRING" id="502025.Hoch_6830"/>
<dbReference type="OrthoDB" id="128480at2"/>
<keyword evidence="8" id="KW-1185">Reference proteome</keyword>
<feature type="active site" evidence="3">
    <location>
        <position position="145"/>
    </location>
</feature>
<dbReference type="EMBL" id="CP001804">
    <property type="protein sequence ID" value="ACY19294.1"/>
    <property type="molecule type" value="Genomic_DNA"/>
</dbReference>
<evidence type="ECO:0000313" key="7">
    <source>
        <dbReference type="EMBL" id="ACY19294.1"/>
    </source>
</evidence>
<dbReference type="InterPro" id="IPR002942">
    <property type="entry name" value="S4_RNA-bd"/>
</dbReference>
<evidence type="ECO:0000313" key="8">
    <source>
        <dbReference type="Proteomes" id="UP000001880"/>
    </source>
</evidence>
<dbReference type="SUPFAM" id="SSF55174">
    <property type="entry name" value="Alpha-L RNA-binding motif"/>
    <property type="match status" value="1"/>
</dbReference>
<dbReference type="InterPro" id="IPR020103">
    <property type="entry name" value="PsdUridine_synth_cat_dom_sf"/>
</dbReference>
<dbReference type="Pfam" id="PF00849">
    <property type="entry name" value="PseudoU_synth_2"/>
    <property type="match status" value="1"/>
</dbReference>
<dbReference type="Proteomes" id="UP000001880">
    <property type="component" value="Chromosome"/>
</dbReference>
<proteinExistence type="inferred from homology"/>
<dbReference type="GO" id="GO:0120159">
    <property type="term" value="F:rRNA pseudouridine synthase activity"/>
    <property type="evidence" value="ECO:0007669"/>
    <property type="project" value="UniProtKB-ARBA"/>
</dbReference>
<dbReference type="InterPro" id="IPR006224">
    <property type="entry name" value="PsdUridine_synth_RluA-like_CS"/>
</dbReference>
<dbReference type="PANTHER" id="PTHR21600">
    <property type="entry name" value="MITOCHONDRIAL RNA PSEUDOURIDINE SYNTHASE"/>
    <property type="match status" value="1"/>
</dbReference>
<dbReference type="CDD" id="cd00165">
    <property type="entry name" value="S4"/>
    <property type="match status" value="1"/>
</dbReference>
<name>D0LUH1_HALO1</name>
<dbReference type="GO" id="GO:0000455">
    <property type="term" value="P:enzyme-directed rRNA pseudouridine synthesis"/>
    <property type="evidence" value="ECO:0007669"/>
    <property type="project" value="UniProtKB-ARBA"/>
</dbReference>
<comment type="catalytic activity">
    <reaction evidence="5">
        <text>a uridine in RNA = a pseudouridine in RNA</text>
        <dbReference type="Rhea" id="RHEA:48348"/>
        <dbReference type="Rhea" id="RHEA-COMP:12068"/>
        <dbReference type="Rhea" id="RHEA-COMP:12069"/>
        <dbReference type="ChEBI" id="CHEBI:65314"/>
        <dbReference type="ChEBI" id="CHEBI:65315"/>
    </reaction>
</comment>
<dbReference type="AlphaFoldDB" id="D0LUH1"/>
<gene>
    <name evidence="7" type="ordered locus">Hoch_6830</name>
</gene>
<dbReference type="GO" id="GO:0003723">
    <property type="term" value="F:RNA binding"/>
    <property type="evidence" value="ECO:0007669"/>
    <property type="project" value="UniProtKB-KW"/>
</dbReference>
<comment type="similarity">
    <text evidence="1 5">Belongs to the pseudouridine synthase RluA family.</text>
</comment>
<dbReference type="InterPro" id="IPR006225">
    <property type="entry name" value="PsdUridine_synth_RluC/D"/>
</dbReference>
<feature type="domain" description="RNA-binding S4" evidence="6">
    <location>
        <begin position="19"/>
        <end position="82"/>
    </location>
</feature>
<dbReference type="SMART" id="SM00363">
    <property type="entry name" value="S4"/>
    <property type="match status" value="1"/>
</dbReference>
<reference evidence="7 8" key="1">
    <citation type="journal article" date="2010" name="Stand. Genomic Sci.">
        <title>Complete genome sequence of Haliangium ochraceum type strain (SMP-2).</title>
        <authorList>
            <consortium name="US DOE Joint Genome Institute (JGI-PGF)"/>
            <person name="Ivanova N."/>
            <person name="Daum C."/>
            <person name="Lang E."/>
            <person name="Abt B."/>
            <person name="Kopitz M."/>
            <person name="Saunders E."/>
            <person name="Lapidus A."/>
            <person name="Lucas S."/>
            <person name="Glavina Del Rio T."/>
            <person name="Nolan M."/>
            <person name="Tice H."/>
            <person name="Copeland A."/>
            <person name="Cheng J.F."/>
            <person name="Chen F."/>
            <person name="Bruce D."/>
            <person name="Goodwin L."/>
            <person name="Pitluck S."/>
            <person name="Mavromatis K."/>
            <person name="Pati A."/>
            <person name="Mikhailova N."/>
            <person name="Chen A."/>
            <person name="Palaniappan K."/>
            <person name="Land M."/>
            <person name="Hauser L."/>
            <person name="Chang Y.J."/>
            <person name="Jeffries C.D."/>
            <person name="Detter J.C."/>
            <person name="Brettin T."/>
            <person name="Rohde M."/>
            <person name="Goker M."/>
            <person name="Bristow J."/>
            <person name="Markowitz V."/>
            <person name="Eisen J.A."/>
            <person name="Hugenholtz P."/>
            <person name="Kyrpides N.C."/>
            <person name="Klenk H.P."/>
        </authorList>
    </citation>
    <scope>NUCLEOTIDE SEQUENCE [LARGE SCALE GENOMIC DNA]</scope>
    <source>
        <strain evidence="8">DSM 14365 / CIP 107738 / JCM 11303 / AJ 13395 / SMP-2</strain>
    </source>
</reference>
<dbReference type="InterPro" id="IPR006145">
    <property type="entry name" value="PsdUridine_synth_RsuA/RluA"/>
</dbReference>
<dbReference type="NCBIfam" id="TIGR00005">
    <property type="entry name" value="rluA_subfam"/>
    <property type="match status" value="1"/>
</dbReference>
<evidence type="ECO:0000256" key="2">
    <source>
        <dbReference type="ARBA" id="ARBA00023235"/>
    </source>
</evidence>
<organism evidence="7 8">
    <name type="scientific">Haliangium ochraceum (strain DSM 14365 / JCM 11303 / SMP-2)</name>
    <dbReference type="NCBI Taxonomy" id="502025"/>
    <lineage>
        <taxon>Bacteria</taxon>
        <taxon>Pseudomonadati</taxon>
        <taxon>Myxococcota</taxon>
        <taxon>Polyangia</taxon>
        <taxon>Haliangiales</taxon>
        <taxon>Kofleriaceae</taxon>
        <taxon>Haliangium</taxon>
    </lineage>
</organism>
<keyword evidence="2 5" id="KW-0413">Isomerase</keyword>
<evidence type="ECO:0000259" key="6">
    <source>
        <dbReference type="SMART" id="SM00363"/>
    </source>
</evidence>